<proteinExistence type="predicted"/>
<evidence type="ECO:0000313" key="1">
    <source>
        <dbReference type="EMBL" id="MBI6882863.1"/>
    </source>
</evidence>
<accession>A0A8I1JID5</accession>
<gene>
    <name evidence="1" type="ORF">JEU22_02975</name>
</gene>
<dbReference type="EMBL" id="JAEHTE010000002">
    <property type="protein sequence ID" value="MBI6882863.1"/>
    <property type="molecule type" value="Genomic_DNA"/>
</dbReference>
<dbReference type="AlphaFoldDB" id="A0A8I1JID5"/>
<organism evidence="1 2">
    <name type="scientific">Pseudomonas putida</name>
    <name type="common">Arthrobacter siderocapsulatus</name>
    <dbReference type="NCBI Taxonomy" id="303"/>
    <lineage>
        <taxon>Bacteria</taxon>
        <taxon>Pseudomonadati</taxon>
        <taxon>Pseudomonadota</taxon>
        <taxon>Gammaproteobacteria</taxon>
        <taxon>Pseudomonadales</taxon>
        <taxon>Pseudomonadaceae</taxon>
        <taxon>Pseudomonas</taxon>
    </lineage>
</organism>
<sequence length="515" mass="58568">MRKFTGRKEPIKNIGLAVRNSVKSATFGKSENIAEYISFTVNKDYVIRRVFDDIRESLEIKLRTKTFSASELWLNLLASNANPVDIIFPTINKKFIWSCSYPEFIPDFSYQTTGNPRMPPFDEKAAIAGGKLCDQIISSCLSLPSHLYEKELTQVFKNPQARAFAVFLAVQNTFSVCAYSPVLLSCFDAWVTELSGQDEITKMRGVSHVLGTLRKLADISHTYKCPPDFQERAKSIVWHVLGKLESVNISADLMDENDETGLNSYGELCDYLSLSQDEILKFIYKISSIGNRNMTNACLSAVVRDPEAFSLVMVKLGASNDQVQEYLRVALRRDVWFNSDTYNDLEFVRNLVDAHRQALMQVGYSDVKLTPALEPLGTYLQSAEYFLKLGYFGKAPVMDTGMFLSRYDGERYFQISGDDVLERKAKVLVKLDQMDFVKDQLSKYLSKQRVTNKDIGNEFVLKYMLENGHIDANEILTTNRRFEKATDMDISRKALLGRDPIQKRKAYVLESDLGI</sequence>
<protein>
    <submittedName>
        <fullName evidence="1">Uncharacterized protein</fullName>
    </submittedName>
</protein>
<dbReference type="Proteomes" id="UP000637061">
    <property type="component" value="Unassembled WGS sequence"/>
</dbReference>
<name>A0A8I1JID5_PSEPU</name>
<evidence type="ECO:0000313" key="2">
    <source>
        <dbReference type="Proteomes" id="UP000637061"/>
    </source>
</evidence>
<reference evidence="1" key="1">
    <citation type="submission" date="2020-12" db="EMBL/GenBank/DDBJ databases">
        <title>Enhanced detection system for hospital associated transmission using whole genome sequencing surveillance.</title>
        <authorList>
            <person name="Harrison L.H."/>
            <person name="Van Tyne D."/>
            <person name="Marsh J.W."/>
            <person name="Griffith M.P."/>
            <person name="Snyder D.J."/>
            <person name="Cooper V.S."/>
            <person name="Mustapha M."/>
        </authorList>
    </citation>
    <scope>NUCLEOTIDE SEQUENCE</scope>
    <source>
        <strain evidence="1">PSB00042</strain>
    </source>
</reference>
<dbReference type="RefSeq" id="WP_198746487.1">
    <property type="nucleotide sequence ID" value="NZ_JAEHTE010000002.1"/>
</dbReference>
<comment type="caution">
    <text evidence="1">The sequence shown here is derived from an EMBL/GenBank/DDBJ whole genome shotgun (WGS) entry which is preliminary data.</text>
</comment>